<evidence type="ECO:0000313" key="3">
    <source>
        <dbReference type="EMBL" id="USW56933.1"/>
    </source>
</evidence>
<dbReference type="EMBL" id="CP099426">
    <property type="protein sequence ID" value="USW56933.1"/>
    <property type="molecule type" value="Genomic_DNA"/>
</dbReference>
<evidence type="ECO:0000313" key="4">
    <source>
        <dbReference type="Proteomes" id="UP001056384"/>
    </source>
</evidence>
<reference evidence="3" key="1">
    <citation type="submission" date="2022-06" db="EMBL/GenBank/DDBJ databases">
        <title>Complete genome sequences of two strains of the flax pathogen Septoria linicola.</title>
        <authorList>
            <person name="Lapalu N."/>
            <person name="Simon A."/>
            <person name="Demenou B."/>
            <person name="Paumier D."/>
            <person name="Guillot M.-P."/>
            <person name="Gout L."/>
            <person name="Valade R."/>
        </authorList>
    </citation>
    <scope>NUCLEOTIDE SEQUENCE</scope>
    <source>
        <strain evidence="3">SE15195</strain>
    </source>
</reference>
<dbReference type="AlphaFoldDB" id="A0A9Q9B108"/>
<dbReference type="Proteomes" id="UP001056384">
    <property type="component" value="Chromosome 9"/>
</dbReference>
<feature type="region of interest" description="Disordered" evidence="2">
    <location>
        <begin position="1"/>
        <end position="28"/>
    </location>
</feature>
<feature type="compositionally biased region" description="Acidic residues" evidence="2">
    <location>
        <begin position="198"/>
        <end position="207"/>
    </location>
</feature>
<feature type="compositionally biased region" description="Polar residues" evidence="2">
    <location>
        <begin position="294"/>
        <end position="316"/>
    </location>
</feature>
<feature type="compositionally biased region" description="Basic and acidic residues" evidence="2">
    <location>
        <begin position="12"/>
        <end position="28"/>
    </location>
</feature>
<feature type="coiled-coil region" evidence="1">
    <location>
        <begin position="34"/>
        <end position="93"/>
    </location>
</feature>
<evidence type="ECO:0000256" key="2">
    <source>
        <dbReference type="SAM" id="MobiDB-lite"/>
    </source>
</evidence>
<accession>A0A9Q9B108</accession>
<organism evidence="3 4">
    <name type="scientific">Septoria linicola</name>
    <dbReference type="NCBI Taxonomy" id="215465"/>
    <lineage>
        <taxon>Eukaryota</taxon>
        <taxon>Fungi</taxon>
        <taxon>Dikarya</taxon>
        <taxon>Ascomycota</taxon>
        <taxon>Pezizomycotina</taxon>
        <taxon>Dothideomycetes</taxon>
        <taxon>Dothideomycetidae</taxon>
        <taxon>Mycosphaerellales</taxon>
        <taxon>Mycosphaerellaceae</taxon>
        <taxon>Septoria</taxon>
    </lineage>
</organism>
<proteinExistence type="predicted"/>
<evidence type="ECO:0000256" key="1">
    <source>
        <dbReference type="SAM" id="Coils"/>
    </source>
</evidence>
<dbReference type="OrthoDB" id="3648187at2759"/>
<name>A0A9Q9B108_9PEZI</name>
<protein>
    <submittedName>
        <fullName evidence="3">Uncharacterized protein</fullName>
    </submittedName>
</protein>
<keyword evidence="1" id="KW-0175">Coiled coil</keyword>
<feature type="region of interest" description="Disordered" evidence="2">
    <location>
        <begin position="497"/>
        <end position="542"/>
    </location>
</feature>
<feature type="compositionally biased region" description="Polar residues" evidence="2">
    <location>
        <begin position="369"/>
        <end position="380"/>
    </location>
</feature>
<sequence>MPAFSYFPEAGNSKREVVEAPRPRDPNRHIADFKDMLEQVRQWKQEELDKLEAKTMVILNAHGQLMDEHYAELERLEGDVEAVKERHRKLGKLSATYDTTARKWEMTPVIDEETKTWSMKDWKMLVAELEVSDGFVSGRKTTEDSEQVGNTGELAKEKHNGGVTENGPAQYQRRQRVENGRMFDADRIYGGHKGTEQTEQDVDDGEDELRKNGDQNDDATDSESSVASSYARRLAKKTKTEMKKRVTFSDDTIEVRRQETPDVEACSHDSLAQLKSSRQPEKVKSKSVKRKATKASSTMQQTQDSGLETLQTSKQNDPPLIPDSWRTPGAWSNELTSGIKMEETEEENLAKDLTALPEYGESELPPSPQGSLNTSESSDNLFVGPYKEKRAHAKPFRSTAPSPPPRKTPSSDASSDFMRELFETNSDSMILPGSERGSAEPGSGPEDRNRREAAFLTARPNTKEVLLLGEQGIEAPLPKKRAADAEVDGALGAFVSTKPMKKKAKKEGGEVVGGEKSPAPVRWPGQAQPTTKDVSKGNKSRR</sequence>
<feature type="compositionally biased region" description="Basic and acidic residues" evidence="2">
    <location>
        <begin position="175"/>
        <end position="196"/>
    </location>
</feature>
<feature type="compositionally biased region" description="Basic and acidic residues" evidence="2">
    <location>
        <begin position="238"/>
        <end position="260"/>
    </location>
</feature>
<keyword evidence="4" id="KW-1185">Reference proteome</keyword>
<feature type="region of interest" description="Disordered" evidence="2">
    <location>
        <begin position="137"/>
        <end position="458"/>
    </location>
</feature>
<gene>
    <name evidence="3" type="ORF">Slin15195_G102520</name>
</gene>